<protein>
    <submittedName>
        <fullName evidence="2">Uncharacterized protein</fullName>
    </submittedName>
</protein>
<evidence type="ECO:0000313" key="2">
    <source>
        <dbReference type="EMBL" id="JAD15483.1"/>
    </source>
</evidence>
<organism evidence="2">
    <name type="scientific">Arundo donax</name>
    <name type="common">Giant reed</name>
    <name type="synonym">Donax arundinaceus</name>
    <dbReference type="NCBI Taxonomy" id="35708"/>
    <lineage>
        <taxon>Eukaryota</taxon>
        <taxon>Viridiplantae</taxon>
        <taxon>Streptophyta</taxon>
        <taxon>Embryophyta</taxon>
        <taxon>Tracheophyta</taxon>
        <taxon>Spermatophyta</taxon>
        <taxon>Magnoliopsida</taxon>
        <taxon>Liliopsida</taxon>
        <taxon>Poales</taxon>
        <taxon>Poaceae</taxon>
        <taxon>PACMAD clade</taxon>
        <taxon>Arundinoideae</taxon>
        <taxon>Arundineae</taxon>
        <taxon>Arundo</taxon>
    </lineage>
</organism>
<name>A0A0A8XRR6_ARUDO</name>
<evidence type="ECO:0000256" key="1">
    <source>
        <dbReference type="SAM" id="MobiDB-lite"/>
    </source>
</evidence>
<accession>A0A0A8XRR6</accession>
<feature type="compositionally biased region" description="Pro residues" evidence="1">
    <location>
        <begin position="43"/>
        <end position="61"/>
    </location>
</feature>
<dbReference type="EMBL" id="GBRH01282412">
    <property type="protein sequence ID" value="JAD15483.1"/>
    <property type="molecule type" value="Transcribed_RNA"/>
</dbReference>
<reference evidence="2" key="1">
    <citation type="submission" date="2014-09" db="EMBL/GenBank/DDBJ databases">
        <authorList>
            <person name="Magalhaes I.L.F."/>
            <person name="Oliveira U."/>
            <person name="Santos F.R."/>
            <person name="Vidigal T.H.D.A."/>
            <person name="Brescovit A.D."/>
            <person name="Santos A.J."/>
        </authorList>
    </citation>
    <scope>NUCLEOTIDE SEQUENCE</scope>
    <source>
        <tissue evidence="2">Shoot tissue taken approximately 20 cm above the soil surface</tissue>
    </source>
</reference>
<feature type="region of interest" description="Disordered" evidence="1">
    <location>
        <begin position="1"/>
        <end position="61"/>
    </location>
</feature>
<reference evidence="2" key="2">
    <citation type="journal article" date="2015" name="Data Brief">
        <title>Shoot transcriptome of the giant reed, Arundo donax.</title>
        <authorList>
            <person name="Barrero R.A."/>
            <person name="Guerrero F.D."/>
            <person name="Moolhuijzen P."/>
            <person name="Goolsby J.A."/>
            <person name="Tidwell J."/>
            <person name="Bellgard S.E."/>
            <person name="Bellgard M.I."/>
        </authorList>
    </citation>
    <scope>NUCLEOTIDE SEQUENCE</scope>
    <source>
        <tissue evidence="2">Shoot tissue taken approximately 20 cm above the soil surface</tissue>
    </source>
</reference>
<dbReference type="AlphaFoldDB" id="A0A0A8XRR6"/>
<sequence>MGAKGGYGSAPAGARWPGGRKGGTGPVAKRCSVAASVPEPEEWLPPAPPPPPPPSPCMRLR</sequence>
<proteinExistence type="predicted"/>